<sequence length="374" mass="40995">MTSKSCTGSDPHVTRRLCATLMCLIGILCIFAGYLFGRMARNEVRRGNDLISSNLTIAADKLFRKAKRISPKAVHHNDPGKMTLKILDIFHCEPNDCGSVANDNVADFIKTSINYERNVLYVRKRVIHACLEIAKSMGIRKRLPYLRFILPSSAAANVCRNSKVIASAMPQPPVTPFTSEILARTFHRKLATLTTTMNLTRLNLSPHLGKAKRRPATQLYYITPESRMGGIVRLLGNTTCSSGVAPSTGSSIEIYMIRYGIRGCRGASASECDSWKEAALVSLKALDERYTVFVGARPAPCACAAAARTRAKHKTPLSFNARAAPHRLLLRITLRLCVAANETSVSARLASDLTPDAGATLRSTIGQLWRGQTY</sequence>
<comment type="caution">
    <text evidence="2">The sequence shown here is derived from an EMBL/GenBank/DDBJ whole genome shotgun (WGS) entry which is preliminary data.</text>
</comment>
<keyword evidence="1" id="KW-0812">Transmembrane</keyword>
<accession>A0A9P0U076</accession>
<proteinExistence type="predicted"/>
<evidence type="ECO:0000313" key="2">
    <source>
        <dbReference type="EMBL" id="CAH4038143.1"/>
    </source>
</evidence>
<keyword evidence="3" id="KW-1185">Reference proteome</keyword>
<evidence type="ECO:0000313" key="3">
    <source>
        <dbReference type="Proteomes" id="UP001152562"/>
    </source>
</evidence>
<keyword evidence="1" id="KW-1133">Transmembrane helix</keyword>
<dbReference type="AlphaFoldDB" id="A0A9P0U076"/>
<dbReference type="EMBL" id="CALOZG010000086">
    <property type="protein sequence ID" value="CAH4038143.1"/>
    <property type="molecule type" value="Genomic_DNA"/>
</dbReference>
<reference evidence="2" key="1">
    <citation type="submission" date="2022-05" db="EMBL/GenBank/DDBJ databases">
        <authorList>
            <person name="Okamura Y."/>
        </authorList>
    </citation>
    <scope>NUCLEOTIDE SEQUENCE</scope>
</reference>
<keyword evidence="1" id="KW-0472">Membrane</keyword>
<name>A0A9P0U076_PIEBR</name>
<gene>
    <name evidence="2" type="ORF">PIBRA_LOCUS13742</name>
</gene>
<evidence type="ECO:0000256" key="1">
    <source>
        <dbReference type="SAM" id="Phobius"/>
    </source>
</evidence>
<protein>
    <submittedName>
        <fullName evidence="2">Uncharacterized protein</fullName>
    </submittedName>
</protein>
<feature type="transmembrane region" description="Helical" evidence="1">
    <location>
        <begin position="19"/>
        <end position="37"/>
    </location>
</feature>
<organism evidence="2 3">
    <name type="scientific">Pieris brassicae</name>
    <name type="common">White butterfly</name>
    <name type="synonym">Large white butterfly</name>
    <dbReference type="NCBI Taxonomy" id="7116"/>
    <lineage>
        <taxon>Eukaryota</taxon>
        <taxon>Metazoa</taxon>
        <taxon>Ecdysozoa</taxon>
        <taxon>Arthropoda</taxon>
        <taxon>Hexapoda</taxon>
        <taxon>Insecta</taxon>
        <taxon>Pterygota</taxon>
        <taxon>Neoptera</taxon>
        <taxon>Endopterygota</taxon>
        <taxon>Lepidoptera</taxon>
        <taxon>Glossata</taxon>
        <taxon>Ditrysia</taxon>
        <taxon>Papilionoidea</taxon>
        <taxon>Pieridae</taxon>
        <taxon>Pierinae</taxon>
        <taxon>Pieris</taxon>
    </lineage>
</organism>
<dbReference type="Proteomes" id="UP001152562">
    <property type="component" value="Unassembled WGS sequence"/>
</dbReference>